<dbReference type="InterPro" id="IPR001807">
    <property type="entry name" value="ClC"/>
</dbReference>
<feature type="transmembrane region" description="Helical" evidence="5">
    <location>
        <begin position="50"/>
        <end position="72"/>
    </location>
</feature>
<feature type="non-terminal residue" evidence="6">
    <location>
        <position position="1"/>
    </location>
</feature>
<keyword evidence="7" id="KW-1185">Reference proteome</keyword>
<dbReference type="RefSeq" id="WP_264351223.1">
    <property type="nucleotide sequence ID" value="NZ_JAPAHU010000190.1"/>
</dbReference>
<accession>A0ABT3ECG9</accession>
<dbReference type="EMBL" id="JAPAHU010000190">
    <property type="protein sequence ID" value="MCW1043136.1"/>
    <property type="molecule type" value="Genomic_DNA"/>
</dbReference>
<feature type="non-terminal residue" evidence="6">
    <location>
        <position position="99"/>
    </location>
</feature>
<dbReference type="InterPro" id="IPR014743">
    <property type="entry name" value="Cl-channel_core"/>
</dbReference>
<evidence type="ECO:0000256" key="2">
    <source>
        <dbReference type="ARBA" id="ARBA00022692"/>
    </source>
</evidence>
<dbReference type="Proteomes" id="UP001526076">
    <property type="component" value="Unassembled WGS sequence"/>
</dbReference>
<evidence type="ECO:0000256" key="5">
    <source>
        <dbReference type="SAM" id="Phobius"/>
    </source>
</evidence>
<gene>
    <name evidence="6" type="ORF">OJ597_12215</name>
</gene>
<sequence length="99" mass="10569">YFFPHLLGGGNQIVLALGNQPATIWALVGLLVLRFVFSMVSYGSNLPGGIFLPILTLGAIIGTLYGSLLVQYVGMDPIFVKNFLIFAMAGYFTAIGKAP</sequence>
<feature type="transmembrane region" description="Helical" evidence="5">
    <location>
        <begin position="24"/>
        <end position="43"/>
    </location>
</feature>
<organism evidence="6 7">
    <name type="scientific">Streptococcus anginosus</name>
    <dbReference type="NCBI Taxonomy" id="1328"/>
    <lineage>
        <taxon>Bacteria</taxon>
        <taxon>Bacillati</taxon>
        <taxon>Bacillota</taxon>
        <taxon>Bacilli</taxon>
        <taxon>Lactobacillales</taxon>
        <taxon>Streptococcaceae</taxon>
        <taxon>Streptococcus</taxon>
        <taxon>Streptococcus anginosus group</taxon>
    </lineage>
</organism>
<dbReference type="PRINTS" id="PR00762">
    <property type="entry name" value="CLCHANNEL"/>
</dbReference>
<protein>
    <submittedName>
        <fullName evidence="6">Chloride channel protein</fullName>
    </submittedName>
</protein>
<proteinExistence type="predicted"/>
<comment type="subcellular location">
    <subcellularLocation>
        <location evidence="1">Membrane</location>
        <topology evidence="1">Multi-pass membrane protein</topology>
    </subcellularLocation>
</comment>
<keyword evidence="3 5" id="KW-1133">Transmembrane helix</keyword>
<keyword evidence="2 5" id="KW-0812">Transmembrane</keyword>
<evidence type="ECO:0000313" key="6">
    <source>
        <dbReference type="EMBL" id="MCW1043136.1"/>
    </source>
</evidence>
<name>A0ABT3ECG9_STRAP</name>
<dbReference type="SUPFAM" id="SSF81340">
    <property type="entry name" value="Clc chloride channel"/>
    <property type="match status" value="1"/>
</dbReference>
<evidence type="ECO:0000313" key="7">
    <source>
        <dbReference type="Proteomes" id="UP001526076"/>
    </source>
</evidence>
<evidence type="ECO:0000256" key="4">
    <source>
        <dbReference type="ARBA" id="ARBA00023136"/>
    </source>
</evidence>
<feature type="transmembrane region" description="Helical" evidence="5">
    <location>
        <begin position="78"/>
        <end position="96"/>
    </location>
</feature>
<evidence type="ECO:0000256" key="1">
    <source>
        <dbReference type="ARBA" id="ARBA00004141"/>
    </source>
</evidence>
<comment type="caution">
    <text evidence="6">The sequence shown here is derived from an EMBL/GenBank/DDBJ whole genome shotgun (WGS) entry which is preliminary data.</text>
</comment>
<reference evidence="6 7" key="1">
    <citation type="submission" date="2022-10" db="EMBL/GenBank/DDBJ databases">
        <title>Comparative genomic study of S. anginosus.</title>
        <authorList>
            <person name="Prasad A."/>
            <person name="Ene A."/>
            <person name="Jablonska S."/>
            <person name="Du J."/>
            <person name="Wolfe A.J."/>
            <person name="Putonti C."/>
        </authorList>
    </citation>
    <scope>NUCLEOTIDE SEQUENCE [LARGE SCALE GENOMIC DNA]</scope>
    <source>
        <strain evidence="6 7">UMB9231</strain>
    </source>
</reference>
<dbReference type="Pfam" id="PF00654">
    <property type="entry name" value="Voltage_CLC"/>
    <property type="match status" value="1"/>
</dbReference>
<evidence type="ECO:0000256" key="3">
    <source>
        <dbReference type="ARBA" id="ARBA00022989"/>
    </source>
</evidence>
<keyword evidence="4 5" id="KW-0472">Membrane</keyword>
<dbReference type="Gene3D" id="1.10.3080.10">
    <property type="entry name" value="Clc chloride channel"/>
    <property type="match status" value="1"/>
</dbReference>